<dbReference type="PANTHER" id="PTHR16026:SF0">
    <property type="entry name" value="CARTILAGE ACIDIC PROTEIN 1"/>
    <property type="match status" value="1"/>
</dbReference>
<name>A0A8J2Y681_9FLAO</name>
<proteinExistence type="predicted"/>
<dbReference type="AlphaFoldDB" id="A0A8J2Y681"/>
<dbReference type="InterPro" id="IPR027039">
    <property type="entry name" value="Crtac1"/>
</dbReference>
<comment type="caution">
    <text evidence="4">The sequence shown here is derived from an EMBL/GenBank/DDBJ whole genome shotgun (WGS) entry which is preliminary data.</text>
</comment>
<dbReference type="PANTHER" id="PTHR16026">
    <property type="entry name" value="CARTILAGE ACIDIC PROTEIN 1"/>
    <property type="match status" value="1"/>
</dbReference>
<dbReference type="Proteomes" id="UP000652231">
    <property type="component" value="Unassembled WGS sequence"/>
</dbReference>
<gene>
    <name evidence="4" type="ORF">GCM10011312_01080</name>
</gene>
<dbReference type="NCBIfam" id="TIGR04183">
    <property type="entry name" value="Por_Secre_tail"/>
    <property type="match status" value="1"/>
</dbReference>
<evidence type="ECO:0000313" key="4">
    <source>
        <dbReference type="EMBL" id="GGD80608.1"/>
    </source>
</evidence>
<protein>
    <recommendedName>
        <fullName evidence="6">RNA-binding protein</fullName>
    </recommendedName>
</protein>
<evidence type="ECO:0000256" key="1">
    <source>
        <dbReference type="ARBA" id="ARBA00022729"/>
    </source>
</evidence>
<organism evidence="4 5">
    <name type="scientific">Planktosalinus lacus</name>
    <dbReference type="NCBI Taxonomy" id="1526573"/>
    <lineage>
        <taxon>Bacteria</taxon>
        <taxon>Pseudomonadati</taxon>
        <taxon>Bacteroidota</taxon>
        <taxon>Flavobacteriia</taxon>
        <taxon>Flavobacteriales</taxon>
        <taxon>Flavobacteriaceae</taxon>
        <taxon>Planktosalinus</taxon>
    </lineage>
</organism>
<reference evidence="4" key="1">
    <citation type="journal article" date="2014" name="Int. J. Syst. Evol. Microbiol.">
        <title>Complete genome sequence of Corynebacterium casei LMG S-19264T (=DSM 44701T), isolated from a smear-ripened cheese.</title>
        <authorList>
            <consortium name="US DOE Joint Genome Institute (JGI-PGF)"/>
            <person name="Walter F."/>
            <person name="Albersmeier A."/>
            <person name="Kalinowski J."/>
            <person name="Ruckert C."/>
        </authorList>
    </citation>
    <scope>NUCLEOTIDE SEQUENCE</scope>
    <source>
        <strain evidence="4">CGMCC 1.12924</strain>
    </source>
</reference>
<dbReference type="InterPro" id="IPR011519">
    <property type="entry name" value="UnbV_ASPIC"/>
</dbReference>
<evidence type="ECO:0008006" key="6">
    <source>
        <dbReference type="Google" id="ProtNLM"/>
    </source>
</evidence>
<reference evidence="4" key="2">
    <citation type="submission" date="2020-09" db="EMBL/GenBank/DDBJ databases">
        <authorList>
            <person name="Sun Q."/>
            <person name="Zhou Y."/>
        </authorList>
    </citation>
    <scope>NUCLEOTIDE SEQUENCE</scope>
    <source>
        <strain evidence="4">CGMCC 1.12924</strain>
    </source>
</reference>
<keyword evidence="5" id="KW-1185">Reference proteome</keyword>
<dbReference type="EMBL" id="BMGK01000001">
    <property type="protein sequence ID" value="GGD80608.1"/>
    <property type="molecule type" value="Genomic_DNA"/>
</dbReference>
<dbReference type="InterPro" id="IPR028994">
    <property type="entry name" value="Integrin_alpha_N"/>
</dbReference>
<dbReference type="Pfam" id="PF13517">
    <property type="entry name" value="FG-GAP_3"/>
    <property type="match status" value="3"/>
</dbReference>
<evidence type="ECO:0000259" key="2">
    <source>
        <dbReference type="Pfam" id="PF07593"/>
    </source>
</evidence>
<dbReference type="Gene3D" id="2.130.10.130">
    <property type="entry name" value="Integrin alpha, N-terminal"/>
    <property type="match status" value="1"/>
</dbReference>
<evidence type="ECO:0000259" key="3">
    <source>
        <dbReference type="Pfam" id="PF18962"/>
    </source>
</evidence>
<sequence length="493" mass="53688">MNGDFLDDIVSVNTTNIQIHFQNNDGSFTEQNFPVADVENAPSWSLAAGDLTGNGYNDLLYGGGSGVTFMIANNDGTAYTQTSFPEFIFSQRSNFVDINNDGNLDAFVCHDVAPNVYFINDGDGNLSFNQGGIGDFPTGGHYGSLWFDYNNDGLQDMFMAKCGGSVERRTNQLLKNNGDGTFTDVAIEAGLNDPIQTWSAAVGDYDNDGYMDLLVGASSFTDGGHKLMRNNGDGTFSNITEGSGFETFEGTSVEHATYDFNNDGFLDIFGNSNKLFINNGDLTFTQISIPFSGASIADLNNDGFLDAFRATTIYYNEGNDNNWIVINTEGVESNINGIGARVEITSALGTQIRDVRSGEGFRYMSTLNTHFGIGTDTEIEELVIKWPSGVVDVIQNPEINTVHHIVEGQHLAVTESNLYSFTISPVPANESLNIHLKNTFDEVDYSIYDISGRVISTGKLESTILSVEHLSSGTYFLEVQIEGATATKRFVKQ</sequence>
<dbReference type="Pfam" id="PF18962">
    <property type="entry name" value="Por_Secre_tail"/>
    <property type="match status" value="1"/>
</dbReference>
<feature type="domain" description="Secretion system C-terminal sorting" evidence="3">
    <location>
        <begin position="424"/>
        <end position="491"/>
    </location>
</feature>
<dbReference type="SUPFAM" id="SSF69318">
    <property type="entry name" value="Integrin alpha N-terminal domain"/>
    <property type="match status" value="1"/>
</dbReference>
<feature type="domain" description="ASPIC/UnbV" evidence="2">
    <location>
        <begin position="337"/>
        <end position="402"/>
    </location>
</feature>
<evidence type="ECO:0000313" key="5">
    <source>
        <dbReference type="Proteomes" id="UP000652231"/>
    </source>
</evidence>
<dbReference type="InterPro" id="IPR013517">
    <property type="entry name" value="FG-GAP"/>
</dbReference>
<dbReference type="Pfam" id="PF07593">
    <property type="entry name" value="UnbV_ASPIC"/>
    <property type="match status" value="1"/>
</dbReference>
<accession>A0A8J2Y681</accession>
<keyword evidence="1" id="KW-0732">Signal</keyword>
<dbReference type="InterPro" id="IPR026444">
    <property type="entry name" value="Secre_tail"/>
</dbReference>